<feature type="transmembrane region" description="Helical" evidence="6">
    <location>
        <begin position="108"/>
        <end position="127"/>
    </location>
</feature>
<feature type="transmembrane region" description="Helical" evidence="6">
    <location>
        <begin position="232"/>
        <end position="253"/>
    </location>
</feature>
<dbReference type="GO" id="GO:0016020">
    <property type="term" value="C:membrane"/>
    <property type="evidence" value="ECO:0007669"/>
    <property type="project" value="UniProtKB-SubCell"/>
</dbReference>
<feature type="transmembrane region" description="Helical" evidence="6">
    <location>
        <begin position="355"/>
        <end position="374"/>
    </location>
</feature>
<feature type="transmembrane region" description="Helical" evidence="6">
    <location>
        <begin position="411"/>
        <end position="431"/>
    </location>
</feature>
<dbReference type="Gene3D" id="1.20.1250.20">
    <property type="entry name" value="MFS general substrate transporter like domains"/>
    <property type="match status" value="1"/>
</dbReference>
<dbReference type="GO" id="GO:0022857">
    <property type="term" value="F:transmembrane transporter activity"/>
    <property type="evidence" value="ECO:0007669"/>
    <property type="project" value="InterPro"/>
</dbReference>
<dbReference type="AlphaFoldDB" id="A0AA40EEP4"/>
<feature type="transmembrane region" description="Helical" evidence="6">
    <location>
        <begin position="478"/>
        <end position="499"/>
    </location>
</feature>
<feature type="transmembrane region" description="Helical" evidence="6">
    <location>
        <begin position="47"/>
        <end position="67"/>
    </location>
</feature>
<accession>A0AA40EEP4</accession>
<dbReference type="PANTHER" id="PTHR23507">
    <property type="entry name" value="ZGC:174356"/>
    <property type="match status" value="1"/>
</dbReference>
<reference evidence="7" key="1">
    <citation type="submission" date="2023-06" db="EMBL/GenBank/DDBJ databases">
        <title>Genome-scale phylogeny and comparative genomics of the fungal order Sordariales.</title>
        <authorList>
            <consortium name="Lawrence Berkeley National Laboratory"/>
            <person name="Hensen N."/>
            <person name="Bonometti L."/>
            <person name="Westerberg I."/>
            <person name="Brannstrom I.O."/>
            <person name="Guillou S."/>
            <person name="Cros-Aarteil S."/>
            <person name="Calhoun S."/>
            <person name="Haridas S."/>
            <person name="Kuo A."/>
            <person name="Mondo S."/>
            <person name="Pangilinan J."/>
            <person name="Riley R."/>
            <person name="Labutti K."/>
            <person name="Andreopoulos B."/>
            <person name="Lipzen A."/>
            <person name="Chen C."/>
            <person name="Yanf M."/>
            <person name="Daum C."/>
            <person name="Ng V."/>
            <person name="Clum A."/>
            <person name="Steindorff A."/>
            <person name="Ohm R."/>
            <person name="Martin F."/>
            <person name="Silar P."/>
            <person name="Natvig D."/>
            <person name="Lalanne C."/>
            <person name="Gautier V."/>
            <person name="Ament-Velasquez S.L."/>
            <person name="Kruys A."/>
            <person name="Hutchinson M.I."/>
            <person name="Powell A.J."/>
            <person name="Barry K."/>
            <person name="Miller A.N."/>
            <person name="Grigoriev I.V."/>
            <person name="Debuchy R."/>
            <person name="Gladieux P."/>
            <person name="Thoren M.H."/>
            <person name="Johannesson H."/>
        </authorList>
    </citation>
    <scope>NUCLEOTIDE SEQUENCE</scope>
    <source>
        <strain evidence="7">CBS 540.89</strain>
    </source>
</reference>
<evidence type="ECO:0000256" key="1">
    <source>
        <dbReference type="ARBA" id="ARBA00004141"/>
    </source>
</evidence>
<feature type="transmembrane region" description="Helical" evidence="6">
    <location>
        <begin position="310"/>
        <end position="335"/>
    </location>
</feature>
<feature type="region of interest" description="Disordered" evidence="5">
    <location>
        <begin position="1"/>
        <end position="35"/>
    </location>
</feature>
<dbReference type="SUPFAM" id="SSF103473">
    <property type="entry name" value="MFS general substrate transporter"/>
    <property type="match status" value="1"/>
</dbReference>
<keyword evidence="4 6" id="KW-0472">Membrane</keyword>
<feature type="transmembrane region" description="Helical" evidence="6">
    <location>
        <begin position="386"/>
        <end position="405"/>
    </location>
</feature>
<dbReference type="EMBL" id="JAUKTV010000008">
    <property type="protein sequence ID" value="KAK0732543.1"/>
    <property type="molecule type" value="Genomic_DNA"/>
</dbReference>
<evidence type="ECO:0000256" key="5">
    <source>
        <dbReference type="SAM" id="MobiDB-lite"/>
    </source>
</evidence>
<name>A0AA40EEP4_9PEZI</name>
<dbReference type="PANTHER" id="PTHR23507:SF1">
    <property type="entry name" value="FI18259P1-RELATED"/>
    <property type="match status" value="1"/>
</dbReference>
<feature type="transmembrane region" description="Helical" evidence="6">
    <location>
        <begin position="168"/>
        <end position="193"/>
    </location>
</feature>
<evidence type="ECO:0000313" key="7">
    <source>
        <dbReference type="EMBL" id="KAK0732543.1"/>
    </source>
</evidence>
<dbReference type="InterPro" id="IPR036259">
    <property type="entry name" value="MFS_trans_sf"/>
</dbReference>
<keyword evidence="2 6" id="KW-0812">Transmembrane</keyword>
<gene>
    <name evidence="7" type="ORF">B0T21DRAFT_369175</name>
</gene>
<evidence type="ECO:0000256" key="3">
    <source>
        <dbReference type="ARBA" id="ARBA00022989"/>
    </source>
</evidence>
<proteinExistence type="predicted"/>
<evidence type="ECO:0000256" key="6">
    <source>
        <dbReference type="SAM" id="Phobius"/>
    </source>
</evidence>
<evidence type="ECO:0000256" key="4">
    <source>
        <dbReference type="ARBA" id="ARBA00023136"/>
    </source>
</evidence>
<keyword evidence="3 6" id="KW-1133">Transmembrane helix</keyword>
<feature type="transmembrane region" description="Helical" evidence="6">
    <location>
        <begin position="139"/>
        <end position="162"/>
    </location>
</feature>
<dbReference type="Proteomes" id="UP001172159">
    <property type="component" value="Unassembled WGS sequence"/>
</dbReference>
<dbReference type="Pfam" id="PF07690">
    <property type="entry name" value="MFS_1"/>
    <property type="match status" value="1"/>
</dbReference>
<comment type="caution">
    <text evidence="7">The sequence shown here is derived from an EMBL/GenBank/DDBJ whole genome shotgun (WGS) entry which is preliminary data.</text>
</comment>
<keyword evidence="8" id="KW-1185">Reference proteome</keyword>
<dbReference type="InterPro" id="IPR011701">
    <property type="entry name" value="MFS"/>
</dbReference>
<sequence>MAEINNEYTPLISPPGPSNIAQSGSDNGVGGTSLSSSNNPLSSVKRLYVMVFCLSLVILQTTGLTLADTPLTEIQERIICQQIHGLPLQAGGANPCKDNDVQGELSTILGWKITLSLIPSLLMAVPYGAGIDRFGRRPFLGLCFVGLSLSAGWDAVVCAFPSAFPLRFIWLDCLFLFIGGGTTVLSAVLYTIVSDISTESQRSTTFFYLGSAVMGGALVANPITYLAMQKGLWFSVFTGLICLAATTLLAFCIPQTLCERSSIAIPEPEAPSDRQHDQKGYTLRRLVCHIQAGLSQTSRTAQWMFLEQRLVGLLLFSIMLEVLGRDVVIVTMQYVTKRLEISWAEAGLVDSVGSLFQLGVLLFLLPLVSQLLLLRLGLSARSKDLRLAQVSAVLTALGITIVGLASKLSLLITGLAVASLGTGYTFLLRGLMTSLVAGHDTGLLYTSIAIVETAVVLLAGPLYSGLFRIGLSWGDDWVGFPFMVAGCILILAAALVGAVRLSDTAEEPASGTEDLSP</sequence>
<feature type="transmembrane region" description="Helical" evidence="6">
    <location>
        <begin position="443"/>
        <end position="466"/>
    </location>
</feature>
<organism evidence="7 8">
    <name type="scientific">Apiosordaria backusii</name>
    <dbReference type="NCBI Taxonomy" id="314023"/>
    <lineage>
        <taxon>Eukaryota</taxon>
        <taxon>Fungi</taxon>
        <taxon>Dikarya</taxon>
        <taxon>Ascomycota</taxon>
        <taxon>Pezizomycotina</taxon>
        <taxon>Sordariomycetes</taxon>
        <taxon>Sordariomycetidae</taxon>
        <taxon>Sordariales</taxon>
        <taxon>Lasiosphaeriaceae</taxon>
        <taxon>Apiosordaria</taxon>
    </lineage>
</organism>
<comment type="subcellular location">
    <subcellularLocation>
        <location evidence="1">Membrane</location>
        <topology evidence="1">Multi-pass membrane protein</topology>
    </subcellularLocation>
</comment>
<protein>
    <submittedName>
        <fullName evidence="7">Major facilitator superfamily domain-containing protein</fullName>
    </submittedName>
</protein>
<evidence type="ECO:0000256" key="2">
    <source>
        <dbReference type="ARBA" id="ARBA00022692"/>
    </source>
</evidence>
<feature type="transmembrane region" description="Helical" evidence="6">
    <location>
        <begin position="205"/>
        <end position="226"/>
    </location>
</feature>
<evidence type="ECO:0000313" key="8">
    <source>
        <dbReference type="Proteomes" id="UP001172159"/>
    </source>
</evidence>